<keyword evidence="4" id="KW-1185">Reference proteome</keyword>
<accession>A0ABY7VGM1</accession>
<reference evidence="3 4" key="1">
    <citation type="journal article" date="2022" name="Mar. Drugs">
        <title>Bioassay-Guided Fractionation Leads to the Detection of Cholic Acid Generated by the Rare Thalassomonas sp.</title>
        <authorList>
            <person name="Pheiffer F."/>
            <person name="Schneider Y.K."/>
            <person name="Hansen E.H."/>
            <person name="Andersen J.H."/>
            <person name="Isaksson J."/>
            <person name="Busche T."/>
            <person name="R C."/>
            <person name="Kalinowski J."/>
            <person name="Zyl L.V."/>
            <person name="Trindade M."/>
        </authorList>
    </citation>
    <scope>NUCLEOTIDE SEQUENCE [LARGE SCALE GENOMIC DNA]</scope>
    <source>
        <strain evidence="3 4">A5K-61T</strain>
    </source>
</reference>
<dbReference type="CDD" id="cd00093">
    <property type="entry name" value="HTH_XRE"/>
    <property type="match status" value="1"/>
</dbReference>
<protein>
    <submittedName>
        <fullName evidence="3">Helix-turn-helix transcriptional regulator</fullName>
    </submittedName>
</protein>
<feature type="domain" description="HTH cro/C1-type" evidence="2">
    <location>
        <begin position="10"/>
        <end position="53"/>
    </location>
</feature>
<name>A0ABY7VGM1_9GAMM</name>
<dbReference type="Proteomes" id="UP001215231">
    <property type="component" value="Chromosome"/>
</dbReference>
<organism evidence="3 4">
    <name type="scientific">Thalassomonas haliotis</name>
    <dbReference type="NCBI Taxonomy" id="485448"/>
    <lineage>
        <taxon>Bacteria</taxon>
        <taxon>Pseudomonadati</taxon>
        <taxon>Pseudomonadota</taxon>
        <taxon>Gammaproteobacteria</taxon>
        <taxon>Alteromonadales</taxon>
        <taxon>Colwelliaceae</taxon>
        <taxon>Thalassomonas</taxon>
    </lineage>
</organism>
<sequence>MFRFMTGDDLRRMRLSCNRTIEDMAKKISVSCITYEKYEAGLEQPKPAHLFALNIYCLLSITPLLKQLRVLITHFNQYKDFKNDKANTHRISSEQKHHKPGSDEAEQE</sequence>
<evidence type="ECO:0000256" key="1">
    <source>
        <dbReference type="SAM" id="MobiDB-lite"/>
    </source>
</evidence>
<feature type="compositionally biased region" description="Basic and acidic residues" evidence="1">
    <location>
        <begin position="86"/>
        <end position="95"/>
    </location>
</feature>
<evidence type="ECO:0000313" key="3">
    <source>
        <dbReference type="EMBL" id="WDE12205.1"/>
    </source>
</evidence>
<dbReference type="SUPFAM" id="SSF47413">
    <property type="entry name" value="lambda repressor-like DNA-binding domains"/>
    <property type="match status" value="1"/>
</dbReference>
<evidence type="ECO:0000313" key="4">
    <source>
        <dbReference type="Proteomes" id="UP001215231"/>
    </source>
</evidence>
<dbReference type="InterPro" id="IPR010982">
    <property type="entry name" value="Lambda_DNA-bd_dom_sf"/>
</dbReference>
<feature type="region of interest" description="Disordered" evidence="1">
    <location>
        <begin position="86"/>
        <end position="108"/>
    </location>
</feature>
<dbReference type="InterPro" id="IPR001387">
    <property type="entry name" value="Cro/C1-type_HTH"/>
</dbReference>
<dbReference type="RefSeq" id="WP_274052473.1">
    <property type="nucleotide sequence ID" value="NZ_CP059693.1"/>
</dbReference>
<gene>
    <name evidence="3" type="ORF">H3N35_01585</name>
</gene>
<dbReference type="Pfam" id="PF01381">
    <property type="entry name" value="HTH_3"/>
    <property type="match status" value="1"/>
</dbReference>
<proteinExistence type="predicted"/>
<dbReference type="Gene3D" id="1.10.260.40">
    <property type="entry name" value="lambda repressor-like DNA-binding domains"/>
    <property type="match status" value="1"/>
</dbReference>
<evidence type="ECO:0000259" key="2">
    <source>
        <dbReference type="Pfam" id="PF01381"/>
    </source>
</evidence>
<dbReference type="EMBL" id="CP059693">
    <property type="protein sequence ID" value="WDE12205.1"/>
    <property type="molecule type" value="Genomic_DNA"/>
</dbReference>